<feature type="transmembrane region" description="Helical" evidence="8">
    <location>
        <begin position="84"/>
        <end position="106"/>
    </location>
</feature>
<keyword evidence="6 8" id="KW-1133">Transmembrane helix</keyword>
<dbReference type="AlphaFoldDB" id="A0A5Q0BM50"/>
<dbReference type="GO" id="GO:0006835">
    <property type="term" value="P:dicarboxylic acid transport"/>
    <property type="evidence" value="ECO:0007669"/>
    <property type="project" value="TreeGrafter"/>
</dbReference>
<dbReference type="RefSeq" id="WP_153250641.1">
    <property type="nucleotide sequence ID" value="NZ_CP044205.1"/>
</dbReference>
<proteinExistence type="predicted"/>
<gene>
    <name evidence="9" type="ORF">F6R98_20300</name>
</gene>
<name>A0A5Q0BM50_9GAMM</name>
<dbReference type="OrthoDB" id="9766690at2"/>
<dbReference type="EMBL" id="CP044205">
    <property type="protein sequence ID" value="QFY44679.1"/>
    <property type="molecule type" value="Genomic_DNA"/>
</dbReference>
<evidence type="ECO:0000256" key="6">
    <source>
        <dbReference type="ARBA" id="ARBA00022989"/>
    </source>
</evidence>
<protein>
    <submittedName>
        <fullName evidence="9">Dicarboxylate/amino acid:cation symporter</fullName>
    </submittedName>
</protein>
<keyword evidence="3" id="KW-1003">Cell membrane</keyword>
<dbReference type="Gene3D" id="1.10.3860.10">
    <property type="entry name" value="Sodium:dicarboxylate symporter"/>
    <property type="match status" value="1"/>
</dbReference>
<accession>A0A5Q0BM50</accession>
<sequence length="409" mass="43602">MKNNRLTVAILIAMLLGIGCGEFVHRTIPSAAAIEAFAGYVSILSDIFMRLIKMIIAPLVFSTLVVGVAKLGDVAAIGRLGVKTLFYFLSASLVSLTLGLILVNLLQPGMHLHLPIPAENGSSGVSASRFDLKSFLHHVIPQNLVEAMGNNEILQIVVFSLFFGIAATAIGKQGKPVVNVLDALGHVMLRITSYVMLFAPPAVFGATAGIIAQKGLGVLATYGLLIGEFYLGLALLWGVLALVGFLFVGARVKNLLSCLREPMLLAFSTSSSESAFPKTLQELENFGCPNRVASFVLPLGYSFNLDGSMMYMSFATLFIAQAYGIALSWQQQIILLLTLMLTSKGIAGVPRASLVIIAGALAMHGIPEAGLLLLLPIDHFLDMGRSATNILGNALATAVMSKWEKQLRD</sequence>
<evidence type="ECO:0000256" key="3">
    <source>
        <dbReference type="ARBA" id="ARBA00022475"/>
    </source>
</evidence>
<evidence type="ECO:0000256" key="1">
    <source>
        <dbReference type="ARBA" id="ARBA00004651"/>
    </source>
</evidence>
<evidence type="ECO:0000256" key="8">
    <source>
        <dbReference type="SAM" id="Phobius"/>
    </source>
</evidence>
<evidence type="ECO:0000256" key="7">
    <source>
        <dbReference type="ARBA" id="ARBA00023136"/>
    </source>
</evidence>
<dbReference type="InParanoid" id="A0A5Q0BM50"/>
<dbReference type="PROSITE" id="PS51257">
    <property type="entry name" value="PROKAR_LIPOPROTEIN"/>
    <property type="match status" value="1"/>
</dbReference>
<feature type="transmembrane region" description="Helical" evidence="8">
    <location>
        <begin position="224"/>
        <end position="247"/>
    </location>
</feature>
<feature type="transmembrane region" description="Helical" evidence="8">
    <location>
        <begin position="191"/>
        <end position="212"/>
    </location>
</feature>
<keyword evidence="10" id="KW-1185">Reference proteome</keyword>
<feature type="transmembrane region" description="Helical" evidence="8">
    <location>
        <begin position="308"/>
        <end position="326"/>
    </location>
</feature>
<dbReference type="KEGG" id="mmob:F6R98_20300"/>
<feature type="transmembrane region" description="Helical" evidence="8">
    <location>
        <begin position="56"/>
        <end position="78"/>
    </location>
</feature>
<dbReference type="Proteomes" id="UP000325755">
    <property type="component" value="Chromosome"/>
</dbReference>
<dbReference type="InterPro" id="IPR001991">
    <property type="entry name" value="Na-dicarboxylate_symporter"/>
</dbReference>
<keyword evidence="7 8" id="KW-0472">Membrane</keyword>
<evidence type="ECO:0000313" key="10">
    <source>
        <dbReference type="Proteomes" id="UP000325755"/>
    </source>
</evidence>
<evidence type="ECO:0000256" key="4">
    <source>
        <dbReference type="ARBA" id="ARBA00022692"/>
    </source>
</evidence>
<feature type="transmembrane region" description="Helical" evidence="8">
    <location>
        <begin position="355"/>
        <end position="375"/>
    </location>
</feature>
<dbReference type="GO" id="GO:0005886">
    <property type="term" value="C:plasma membrane"/>
    <property type="evidence" value="ECO:0007669"/>
    <property type="project" value="UniProtKB-SubCell"/>
</dbReference>
<keyword evidence="2" id="KW-0813">Transport</keyword>
<evidence type="ECO:0000313" key="9">
    <source>
        <dbReference type="EMBL" id="QFY44679.1"/>
    </source>
</evidence>
<reference evidence="9 10" key="1">
    <citation type="submission" date="2019-09" db="EMBL/GenBank/DDBJ databases">
        <title>Ecophysiology of the spiral-shaped methanotroph Methylospira mobilis as revealed by the complete genome sequence.</title>
        <authorList>
            <person name="Oshkin I.Y."/>
            <person name="Dedysh S.N."/>
            <person name="Miroshnikov K."/>
            <person name="Danilova O.V."/>
            <person name="Hakobyan A."/>
            <person name="Liesack W."/>
        </authorList>
    </citation>
    <scope>NUCLEOTIDE SEQUENCE [LARGE SCALE GENOMIC DNA]</scope>
    <source>
        <strain evidence="9 10">Shm1</strain>
    </source>
</reference>
<dbReference type="FunFam" id="1.10.3860.10:FF:000001">
    <property type="entry name" value="C4-dicarboxylate transport protein"/>
    <property type="match status" value="1"/>
</dbReference>
<dbReference type="PRINTS" id="PR00173">
    <property type="entry name" value="EDTRNSPORT"/>
</dbReference>
<dbReference type="InterPro" id="IPR036458">
    <property type="entry name" value="Na:dicarbo_symporter_sf"/>
</dbReference>
<evidence type="ECO:0000256" key="5">
    <source>
        <dbReference type="ARBA" id="ARBA00022847"/>
    </source>
</evidence>
<dbReference type="FunCoup" id="A0A5Q0BM50">
    <property type="interactions" value="66"/>
</dbReference>
<dbReference type="SUPFAM" id="SSF118215">
    <property type="entry name" value="Proton glutamate symport protein"/>
    <property type="match status" value="1"/>
</dbReference>
<dbReference type="Pfam" id="PF00375">
    <property type="entry name" value="SDF"/>
    <property type="match status" value="1"/>
</dbReference>
<keyword evidence="4 8" id="KW-0812">Transmembrane</keyword>
<comment type="subcellular location">
    <subcellularLocation>
        <location evidence="1">Cell membrane</location>
        <topology evidence="1">Multi-pass membrane protein</topology>
    </subcellularLocation>
</comment>
<dbReference type="PANTHER" id="PTHR42865:SF7">
    <property type="entry name" value="PROTON_GLUTAMATE-ASPARTATE SYMPORTER"/>
    <property type="match status" value="1"/>
</dbReference>
<dbReference type="PANTHER" id="PTHR42865">
    <property type="entry name" value="PROTON/GLUTAMATE-ASPARTATE SYMPORTER"/>
    <property type="match status" value="1"/>
</dbReference>
<organism evidence="9 10">
    <name type="scientific">Candidatus Methylospira mobilis</name>
    <dbReference type="NCBI Taxonomy" id="1808979"/>
    <lineage>
        <taxon>Bacteria</taxon>
        <taxon>Pseudomonadati</taxon>
        <taxon>Pseudomonadota</taxon>
        <taxon>Gammaproteobacteria</taxon>
        <taxon>Methylococcales</taxon>
        <taxon>Methylococcaceae</taxon>
        <taxon>Candidatus Methylospira</taxon>
    </lineage>
</organism>
<keyword evidence="5" id="KW-0769">Symport</keyword>
<feature type="transmembrane region" description="Helical" evidence="8">
    <location>
        <begin position="153"/>
        <end position="171"/>
    </location>
</feature>
<evidence type="ECO:0000256" key="2">
    <source>
        <dbReference type="ARBA" id="ARBA00022448"/>
    </source>
</evidence>
<dbReference type="GO" id="GO:0015293">
    <property type="term" value="F:symporter activity"/>
    <property type="evidence" value="ECO:0007669"/>
    <property type="project" value="UniProtKB-KW"/>
</dbReference>